<evidence type="ECO:0000256" key="1">
    <source>
        <dbReference type="SAM" id="MobiDB-lite"/>
    </source>
</evidence>
<feature type="compositionally biased region" description="Polar residues" evidence="1">
    <location>
        <begin position="46"/>
        <end position="59"/>
    </location>
</feature>
<keyword evidence="3" id="KW-1185">Reference proteome</keyword>
<accession>A0A8H6MYN9</accession>
<evidence type="ECO:0000313" key="2">
    <source>
        <dbReference type="EMBL" id="KAF6813919.1"/>
    </source>
</evidence>
<comment type="caution">
    <text evidence="2">The sequence shown here is derived from an EMBL/GenBank/DDBJ whole genome shotgun (WGS) entry which is preliminary data.</text>
</comment>
<organism evidence="2 3">
    <name type="scientific">Colletotrichum sojae</name>
    <dbReference type="NCBI Taxonomy" id="2175907"/>
    <lineage>
        <taxon>Eukaryota</taxon>
        <taxon>Fungi</taxon>
        <taxon>Dikarya</taxon>
        <taxon>Ascomycota</taxon>
        <taxon>Pezizomycotina</taxon>
        <taxon>Sordariomycetes</taxon>
        <taxon>Hypocreomycetidae</taxon>
        <taxon>Glomerellales</taxon>
        <taxon>Glomerellaceae</taxon>
        <taxon>Colletotrichum</taxon>
        <taxon>Colletotrichum orchidearum species complex</taxon>
    </lineage>
</organism>
<gene>
    <name evidence="2" type="ORF">CSOJ01_04325</name>
</gene>
<name>A0A8H6MYN9_9PEZI</name>
<sequence>MCFGAGSRKHYYHEEVIPTRYHHHHHSSHGHHHGHHHHSHSHSRSPRASYTSVRRSYVASSPRVSYVEPVVYERTSRTYHR</sequence>
<reference evidence="2 3" key="1">
    <citation type="journal article" date="2020" name="Phytopathology">
        <title>Genome Sequence Resources of Colletotrichum truncatum, C. plurivorum, C. musicola, and C. sojae: Four Species Pathogenic to Soybean (Glycine max).</title>
        <authorList>
            <person name="Rogerio F."/>
            <person name="Boufleur T.R."/>
            <person name="Ciampi-Guillardi M."/>
            <person name="Sukno S.A."/>
            <person name="Thon M.R."/>
            <person name="Massola Junior N.S."/>
            <person name="Baroncelli R."/>
        </authorList>
    </citation>
    <scope>NUCLEOTIDE SEQUENCE [LARGE SCALE GENOMIC DNA]</scope>
    <source>
        <strain evidence="2 3">LFN0009</strain>
    </source>
</reference>
<proteinExistence type="predicted"/>
<dbReference type="Proteomes" id="UP000652219">
    <property type="component" value="Unassembled WGS sequence"/>
</dbReference>
<dbReference type="AlphaFoldDB" id="A0A8H6MYN9"/>
<feature type="compositionally biased region" description="Basic residues" evidence="1">
    <location>
        <begin position="20"/>
        <end position="45"/>
    </location>
</feature>
<feature type="region of interest" description="Disordered" evidence="1">
    <location>
        <begin position="20"/>
        <end position="59"/>
    </location>
</feature>
<dbReference type="EMBL" id="WIGN01000048">
    <property type="protein sequence ID" value="KAF6813919.1"/>
    <property type="molecule type" value="Genomic_DNA"/>
</dbReference>
<evidence type="ECO:0000313" key="3">
    <source>
        <dbReference type="Proteomes" id="UP000652219"/>
    </source>
</evidence>
<protein>
    <submittedName>
        <fullName evidence="2">Uncharacterized protein</fullName>
    </submittedName>
</protein>